<comment type="similarity">
    <text evidence="1 2">Belongs to the OSBP family.</text>
</comment>
<gene>
    <name evidence="4" type="ORF">DAEQUDRAFT_725323</name>
</gene>
<dbReference type="InterPro" id="IPR000648">
    <property type="entry name" value="Oxysterol-bd"/>
</dbReference>
<dbReference type="InterPro" id="IPR018494">
    <property type="entry name" value="Oxysterol-bd_CS"/>
</dbReference>
<evidence type="ECO:0000256" key="3">
    <source>
        <dbReference type="SAM" id="MobiDB-lite"/>
    </source>
</evidence>
<name>A0A165R834_9APHY</name>
<dbReference type="OrthoDB" id="48057at2759"/>
<evidence type="ECO:0000256" key="2">
    <source>
        <dbReference type="RuleBase" id="RU003844"/>
    </source>
</evidence>
<evidence type="ECO:0000256" key="1">
    <source>
        <dbReference type="ARBA" id="ARBA00008842"/>
    </source>
</evidence>
<dbReference type="Gene3D" id="3.30.70.3490">
    <property type="match status" value="1"/>
</dbReference>
<dbReference type="GO" id="GO:0016020">
    <property type="term" value="C:membrane"/>
    <property type="evidence" value="ECO:0007669"/>
    <property type="project" value="TreeGrafter"/>
</dbReference>
<protein>
    <recommendedName>
        <fullName evidence="6">Oxysterol-binding protein</fullName>
    </recommendedName>
</protein>
<organism evidence="4 5">
    <name type="scientific">Daedalea quercina L-15889</name>
    <dbReference type="NCBI Taxonomy" id="1314783"/>
    <lineage>
        <taxon>Eukaryota</taxon>
        <taxon>Fungi</taxon>
        <taxon>Dikarya</taxon>
        <taxon>Basidiomycota</taxon>
        <taxon>Agaricomycotina</taxon>
        <taxon>Agaricomycetes</taxon>
        <taxon>Polyporales</taxon>
        <taxon>Fomitopsis</taxon>
    </lineage>
</organism>
<feature type="region of interest" description="Disordered" evidence="3">
    <location>
        <begin position="151"/>
        <end position="243"/>
    </location>
</feature>
<dbReference type="Proteomes" id="UP000076727">
    <property type="component" value="Unassembled WGS sequence"/>
</dbReference>
<feature type="compositionally biased region" description="Acidic residues" evidence="3">
    <location>
        <begin position="227"/>
        <end position="243"/>
    </location>
</feature>
<dbReference type="AlphaFoldDB" id="A0A165R834"/>
<dbReference type="PANTHER" id="PTHR10972">
    <property type="entry name" value="OXYSTEROL-BINDING PROTEIN-RELATED"/>
    <property type="match status" value="1"/>
</dbReference>
<reference evidence="4 5" key="1">
    <citation type="journal article" date="2016" name="Mol. Biol. Evol.">
        <title>Comparative Genomics of Early-Diverging Mushroom-Forming Fungi Provides Insights into the Origins of Lignocellulose Decay Capabilities.</title>
        <authorList>
            <person name="Nagy L.G."/>
            <person name="Riley R."/>
            <person name="Tritt A."/>
            <person name="Adam C."/>
            <person name="Daum C."/>
            <person name="Floudas D."/>
            <person name="Sun H."/>
            <person name="Yadav J.S."/>
            <person name="Pangilinan J."/>
            <person name="Larsson K.H."/>
            <person name="Matsuura K."/>
            <person name="Barry K."/>
            <person name="Labutti K."/>
            <person name="Kuo R."/>
            <person name="Ohm R.A."/>
            <person name="Bhattacharya S.S."/>
            <person name="Shirouzu T."/>
            <person name="Yoshinaga Y."/>
            <person name="Martin F.M."/>
            <person name="Grigoriev I.V."/>
            <person name="Hibbett D.S."/>
        </authorList>
    </citation>
    <scope>NUCLEOTIDE SEQUENCE [LARGE SCALE GENOMIC DNA]</scope>
    <source>
        <strain evidence="4 5">L-15889</strain>
    </source>
</reference>
<dbReference type="STRING" id="1314783.A0A165R834"/>
<dbReference type="PROSITE" id="PS01013">
    <property type="entry name" value="OSBP"/>
    <property type="match status" value="1"/>
</dbReference>
<accession>A0A165R834</accession>
<dbReference type="PANTHER" id="PTHR10972:SF212">
    <property type="entry name" value="OXYSTEROL-BINDING PROTEIN-LIKE PROTEIN 1"/>
    <property type="match status" value="1"/>
</dbReference>
<dbReference type="InterPro" id="IPR037239">
    <property type="entry name" value="OSBP_sf"/>
</dbReference>
<feature type="region of interest" description="Disordered" evidence="3">
    <location>
        <begin position="1"/>
        <end position="24"/>
    </location>
</feature>
<dbReference type="Pfam" id="PF01237">
    <property type="entry name" value="Oxysterol_BP"/>
    <property type="match status" value="2"/>
</dbReference>
<dbReference type="GO" id="GO:0032934">
    <property type="term" value="F:sterol binding"/>
    <property type="evidence" value="ECO:0007669"/>
    <property type="project" value="TreeGrafter"/>
</dbReference>
<dbReference type="GO" id="GO:0005829">
    <property type="term" value="C:cytosol"/>
    <property type="evidence" value="ECO:0007669"/>
    <property type="project" value="TreeGrafter"/>
</dbReference>
<sequence length="538" mass="59633">MSPVDDTQYEDDAQPVSVPDAGDTGESGKLKMIVSLVKKVVGVKDIASMRLSLPASLLEPIPNLEYWHYLDRPDLFAAINDSDDPFERMLGVLRFTFSKDLKFIRGKVCKPYNSVLGEHFRAHWDVIPVEYPSDPTEPPIQHLYLTTPAPESNYSSLAPTPSQTPRIAASETASLSGRSTKSGKSTVSGLSTLSRGASTPGKSTPATSPDLVETNLEAGVSSLNLNDNDEDGGELLEADDAPEAEGKRRVRVIFLTEQVSHHPPISAFYAMCPSRNTELMGVDQISAKVSGTTIRIVPGSYNKGIFVRLTGGPGEGETYRITHPVGSVNGILRGSFYITMSEATIIECSGGRDEEKLRAVIEYKEESWLGRAHFLIEGVIHKYRPGSTEHVEWTRVKHVPRERVLATVDGSWKHRIRWKRVNEGSSEYATLIDLSTLCSIPKSVRGLEKQHANESRKLWENVTNNLVAKEYSEATKHKLAIEQRQRDDAAERKRKGAQFVPNYFESDIESGIPRLTEAGRKALEEELKEEALYPLEDS</sequence>
<proteinExistence type="inferred from homology"/>
<keyword evidence="5" id="KW-1185">Reference proteome</keyword>
<evidence type="ECO:0000313" key="4">
    <source>
        <dbReference type="EMBL" id="KZT70421.1"/>
    </source>
</evidence>
<feature type="compositionally biased region" description="Polar residues" evidence="3">
    <location>
        <begin position="151"/>
        <end position="207"/>
    </location>
</feature>
<evidence type="ECO:0008006" key="6">
    <source>
        <dbReference type="Google" id="ProtNLM"/>
    </source>
</evidence>
<dbReference type="EMBL" id="KV429051">
    <property type="protein sequence ID" value="KZT70421.1"/>
    <property type="molecule type" value="Genomic_DNA"/>
</dbReference>
<evidence type="ECO:0000313" key="5">
    <source>
        <dbReference type="Proteomes" id="UP000076727"/>
    </source>
</evidence>
<dbReference type="Gene3D" id="2.40.160.120">
    <property type="match status" value="1"/>
</dbReference>
<dbReference type="SUPFAM" id="SSF144000">
    <property type="entry name" value="Oxysterol-binding protein-like"/>
    <property type="match status" value="1"/>
</dbReference>